<keyword evidence="2" id="KW-0418">Kinase</keyword>
<reference evidence="2 3" key="1">
    <citation type="submission" date="2018-01" db="EMBL/GenBank/DDBJ databases">
        <title>Genetic Diversity of Clostridium botulinum in seafood.</title>
        <authorList>
            <person name="Athira V."/>
            <person name="Arun Jyothi P.V."/>
            <person name="Lalitha K.V."/>
            <person name="Joseph T.C."/>
        </authorList>
    </citation>
    <scope>NUCLEOTIDE SEQUENCE [LARGE SCALE GENOMIC DNA]</scope>
    <source>
        <strain evidence="2 3">Mfbjulcb8</strain>
    </source>
</reference>
<keyword evidence="1" id="KW-0175">Coiled coil</keyword>
<name>A0ABC8CY22_CLOBO</name>
<gene>
    <name evidence="2" type="ORF">C7M56_18140</name>
</gene>
<dbReference type="EMBL" id="CP027777">
    <property type="protein sequence ID" value="AVQ40495.1"/>
    <property type="molecule type" value="Genomic_DNA"/>
</dbReference>
<evidence type="ECO:0000256" key="1">
    <source>
        <dbReference type="SAM" id="Coils"/>
    </source>
</evidence>
<dbReference type="Proteomes" id="UP000240615">
    <property type="component" value="Chromosome"/>
</dbReference>
<feature type="coiled-coil region" evidence="1">
    <location>
        <begin position="62"/>
        <end position="89"/>
    </location>
</feature>
<protein>
    <submittedName>
        <fullName evidence="2">Histidine kinase</fullName>
    </submittedName>
</protein>
<keyword evidence="2" id="KW-0808">Transferase</keyword>
<dbReference type="AlphaFoldDB" id="A0ABC8CY22"/>
<organism evidence="2 3">
    <name type="scientific">Clostridium botulinum</name>
    <dbReference type="NCBI Taxonomy" id="1491"/>
    <lineage>
        <taxon>Bacteria</taxon>
        <taxon>Bacillati</taxon>
        <taxon>Bacillota</taxon>
        <taxon>Clostridia</taxon>
        <taxon>Eubacteriales</taxon>
        <taxon>Clostridiaceae</taxon>
        <taxon>Clostridium</taxon>
    </lineage>
</organism>
<proteinExistence type="predicted"/>
<dbReference type="GO" id="GO:0016301">
    <property type="term" value="F:kinase activity"/>
    <property type="evidence" value="ECO:0007669"/>
    <property type="project" value="UniProtKB-KW"/>
</dbReference>
<dbReference type="RefSeq" id="WP_159036054.1">
    <property type="nucleotide sequence ID" value="NZ_CP027777.1"/>
</dbReference>
<evidence type="ECO:0000313" key="2">
    <source>
        <dbReference type="EMBL" id="AVQ40495.1"/>
    </source>
</evidence>
<accession>A0ABC8CY22</accession>
<evidence type="ECO:0000313" key="3">
    <source>
        <dbReference type="Proteomes" id="UP000240615"/>
    </source>
</evidence>
<sequence>MSKLLTQKDLAERWQVSIKAIESYRKDRIITPVDGIPSIRFNPQHIAELEGTKLERLSPLERKRLEIENKKLKQENKKLKEIIANVLSETSKVINL</sequence>